<dbReference type="Pfam" id="PF00534">
    <property type="entry name" value="Glycos_transf_1"/>
    <property type="match status" value="1"/>
</dbReference>
<organism evidence="4 5">
    <name type="scientific">Candidatus Zambryskibacteria bacterium CG10_big_fil_rev_8_21_14_0_10_42_12</name>
    <dbReference type="NCBI Taxonomy" id="1975115"/>
    <lineage>
        <taxon>Bacteria</taxon>
        <taxon>Candidatus Zambryskiibacteriota</taxon>
    </lineage>
</organism>
<dbReference type="InterPro" id="IPR001296">
    <property type="entry name" value="Glyco_trans_1"/>
</dbReference>
<evidence type="ECO:0000256" key="2">
    <source>
        <dbReference type="ARBA" id="ARBA00022679"/>
    </source>
</evidence>
<evidence type="ECO:0000313" key="5">
    <source>
        <dbReference type="Proteomes" id="UP000231333"/>
    </source>
</evidence>
<keyword evidence="1" id="KW-0328">Glycosyltransferase</keyword>
<evidence type="ECO:0000313" key="4">
    <source>
        <dbReference type="EMBL" id="PIR38180.1"/>
    </source>
</evidence>
<feature type="domain" description="Glycosyl transferase family 1" evidence="3">
    <location>
        <begin position="161"/>
        <end position="322"/>
    </location>
</feature>
<accession>A0A2H0QV67</accession>
<reference evidence="4 5" key="1">
    <citation type="submission" date="2017-09" db="EMBL/GenBank/DDBJ databases">
        <title>Depth-based differentiation of microbial function through sediment-hosted aquifers and enrichment of novel symbionts in the deep terrestrial subsurface.</title>
        <authorList>
            <person name="Probst A.J."/>
            <person name="Ladd B."/>
            <person name="Jarett J.K."/>
            <person name="Geller-Mcgrath D.E."/>
            <person name="Sieber C.M."/>
            <person name="Emerson J.B."/>
            <person name="Anantharaman K."/>
            <person name="Thomas B.C."/>
            <person name="Malmstrom R."/>
            <person name="Stieglmeier M."/>
            <person name="Klingl A."/>
            <person name="Woyke T."/>
            <person name="Ryan C.M."/>
            <person name="Banfield J.F."/>
        </authorList>
    </citation>
    <scope>NUCLEOTIDE SEQUENCE [LARGE SCALE GENOMIC DNA]</scope>
    <source>
        <strain evidence="4">CG10_big_fil_rev_8_21_14_0_10_42_12</strain>
    </source>
</reference>
<sequence length="347" mass="40182">MRICYFGIYEPTFGRNKTYIEALRSRGHHVIECRDDSPGIKKFFNLWNKHKHIEDMYDVLVVGYPGHVVVPFARLISSKKIIVDALGSLYDAEVNSHYPSLWKKIKSYLIDWLMIMFAHKVMLETYEQKKFFAHKFGFAHKYEVIYTGADSKFSGAYRHDTYDKTFQVLFRGKLTPESGIMYILEAANLLKDYEHIHFKIIGNGYFSQDVMAYIEKHKLRNITIDSRFLSDNELVSSIYNSDVMLGQFENNPRLNRTIPHKAFEAFALGIPYVTGDAPAIKEVNSDKQAAFFVPLSSPHALAEKIKILSYRPHILKEVAENGHRVYLEKFSSNVIGQKIEQLMEDIT</sequence>
<gene>
    <name evidence="4" type="ORF">COV34_01000</name>
</gene>
<dbReference type="Proteomes" id="UP000231333">
    <property type="component" value="Unassembled WGS sequence"/>
</dbReference>
<name>A0A2H0QV67_9BACT</name>
<protein>
    <recommendedName>
        <fullName evidence="3">Glycosyl transferase family 1 domain-containing protein</fullName>
    </recommendedName>
</protein>
<evidence type="ECO:0000259" key="3">
    <source>
        <dbReference type="Pfam" id="PF00534"/>
    </source>
</evidence>
<dbReference type="PANTHER" id="PTHR12526">
    <property type="entry name" value="GLYCOSYLTRANSFERASE"/>
    <property type="match status" value="1"/>
</dbReference>
<dbReference type="AlphaFoldDB" id="A0A2H0QV67"/>
<proteinExistence type="predicted"/>
<evidence type="ECO:0000256" key="1">
    <source>
        <dbReference type="ARBA" id="ARBA00022676"/>
    </source>
</evidence>
<dbReference type="PANTHER" id="PTHR12526:SF629">
    <property type="entry name" value="TEICHURONIC ACID BIOSYNTHESIS GLYCOSYLTRANSFERASE TUAH-RELATED"/>
    <property type="match status" value="1"/>
</dbReference>
<dbReference type="EMBL" id="PCXL01000011">
    <property type="protein sequence ID" value="PIR38180.1"/>
    <property type="molecule type" value="Genomic_DNA"/>
</dbReference>
<comment type="caution">
    <text evidence="4">The sequence shown here is derived from an EMBL/GenBank/DDBJ whole genome shotgun (WGS) entry which is preliminary data.</text>
</comment>
<dbReference type="GO" id="GO:0016757">
    <property type="term" value="F:glycosyltransferase activity"/>
    <property type="evidence" value="ECO:0007669"/>
    <property type="project" value="UniProtKB-KW"/>
</dbReference>
<dbReference type="SUPFAM" id="SSF53756">
    <property type="entry name" value="UDP-Glycosyltransferase/glycogen phosphorylase"/>
    <property type="match status" value="1"/>
</dbReference>
<dbReference type="Gene3D" id="3.40.50.2000">
    <property type="entry name" value="Glycogen Phosphorylase B"/>
    <property type="match status" value="2"/>
</dbReference>
<keyword evidence="2" id="KW-0808">Transferase</keyword>